<evidence type="ECO:0000256" key="1">
    <source>
        <dbReference type="ARBA" id="ARBA00010526"/>
    </source>
</evidence>
<reference evidence="2" key="1">
    <citation type="submission" date="2019-08" db="EMBL/GenBank/DDBJ databases">
        <authorList>
            <person name="Zhou D."/>
        </authorList>
    </citation>
    <scope>NUCLEOTIDE SEQUENCE</scope>
    <source>
        <strain evidence="2">170516602</strain>
        <strain evidence="3">1712229813</strain>
        <plasmid evidence="3">p229813-KPC</plasmid>
        <plasmid evidence="2">p516602-KPC</plasmid>
    </source>
</reference>
<evidence type="ECO:0000313" key="3">
    <source>
        <dbReference type="EMBL" id="QGJ79997.1"/>
    </source>
</evidence>
<dbReference type="RefSeq" id="WP_205448037.1">
    <property type="nucleotide sequence ID" value="NZ_CAXONK010000017.1"/>
</dbReference>
<accession>A0A6B7PVK9</accession>
<organism evidence="2">
    <name type="scientific">Morganella morganii</name>
    <name type="common">Proteus morganii</name>
    <dbReference type="NCBI Taxonomy" id="582"/>
    <lineage>
        <taxon>Bacteria</taxon>
        <taxon>Pseudomonadati</taxon>
        <taxon>Pseudomonadota</taxon>
        <taxon>Gammaproteobacteria</taxon>
        <taxon>Enterobacterales</taxon>
        <taxon>Morganellaceae</taxon>
        <taxon>Morganella</taxon>
    </lineage>
</organism>
<protein>
    <submittedName>
        <fullName evidence="2">Hemolysin expression modulating protein</fullName>
    </submittedName>
</protein>
<name>A0A6B7PVK9_MORMO</name>
<dbReference type="Gene3D" id="1.20.1280.40">
    <property type="entry name" value="HHA"/>
    <property type="match status" value="1"/>
</dbReference>
<keyword evidence="2" id="KW-0614">Plasmid</keyword>
<dbReference type="AlphaFoldDB" id="A0A6B7PVK9"/>
<comment type="similarity">
    <text evidence="1">Belongs to the Hha/YmoA/Cnu family.</text>
</comment>
<dbReference type="EMBL" id="MN310367">
    <property type="protein sequence ID" value="QFX76230.1"/>
    <property type="molecule type" value="Genomic_DNA"/>
</dbReference>
<evidence type="ECO:0000313" key="2">
    <source>
        <dbReference type="EMBL" id="QFX76230.1"/>
    </source>
</evidence>
<proteinExistence type="inferred from homology"/>
<dbReference type="EMBL" id="MN310368">
    <property type="protein sequence ID" value="QGJ79997.1"/>
    <property type="molecule type" value="Genomic_DNA"/>
</dbReference>
<geneLocation type="plasmid" evidence="2">
    <name>p516602-KPC</name>
</geneLocation>
<geneLocation type="plasmid" evidence="3">
    <name>p229813-KPC</name>
</geneLocation>
<sequence length="68" mass="8220">MKSKLEWLQQLRRCSCDDTLTKVSERILSKLTGDERDRFLMAYDHRQAEIVMNKLYDRIPVSVWKFVK</sequence>
<dbReference type="SUPFAM" id="SSF68989">
    <property type="entry name" value="Hemolysin expression modulating protein HHA"/>
    <property type="match status" value="1"/>
</dbReference>
<dbReference type="InterPro" id="IPR036666">
    <property type="entry name" value="HHA_sf"/>
</dbReference>
<dbReference type="InterPro" id="IPR007985">
    <property type="entry name" value="Hemolysn_expr_modulating_HHA"/>
</dbReference>
<dbReference type="Pfam" id="PF05321">
    <property type="entry name" value="HHA"/>
    <property type="match status" value="1"/>
</dbReference>